<reference evidence="1 2" key="1">
    <citation type="journal article" date="2021" name="Pathogens">
        <title>Isolation and Characterization of Kingella bonacorsii sp. nov., A Novel Kingella Species Detected in a Stable Periodontitis Subject.</title>
        <authorList>
            <person name="Antezack A."/>
            <person name="Boxberger M."/>
            <person name="Rolland C."/>
            <person name="Monnet-Corti V."/>
            <person name="La Scola B."/>
        </authorList>
    </citation>
    <scope>NUCLEOTIDE SEQUENCE [LARGE SCALE GENOMIC DNA]</scope>
    <source>
        <strain evidence="1 2">Marseille-Q4569</strain>
    </source>
</reference>
<dbReference type="EMBL" id="JAEHNZ010000002">
    <property type="protein sequence ID" value="MBK0396657.1"/>
    <property type="molecule type" value="Genomic_DNA"/>
</dbReference>
<evidence type="ECO:0000313" key="1">
    <source>
        <dbReference type="EMBL" id="MBK0396657.1"/>
    </source>
</evidence>
<dbReference type="Proteomes" id="UP000614058">
    <property type="component" value="Unassembled WGS sequence"/>
</dbReference>
<protein>
    <submittedName>
        <fullName evidence="1">Uncharacterized protein</fullName>
    </submittedName>
</protein>
<name>A0ABS1BUZ3_9NEIS</name>
<accession>A0ABS1BUZ3</accession>
<sequence length="105" mass="11475">MINNANLPAIPAKRYFSIPEACRLAGIDVEQLHEWQQQEGNVLGKGANTLTRLDVIKLRQLSHSISDYFARGALDSRGNPVIGANEMRDELASMLAKIDSALANA</sequence>
<gene>
    <name evidence="1" type="ORF">JDW22_08770</name>
</gene>
<keyword evidence="2" id="KW-1185">Reference proteome</keyword>
<dbReference type="RefSeq" id="WP_003798168.1">
    <property type="nucleotide sequence ID" value="NZ_JAEHNZ010000002.1"/>
</dbReference>
<comment type="caution">
    <text evidence="1">The sequence shown here is derived from an EMBL/GenBank/DDBJ whole genome shotgun (WGS) entry which is preliminary data.</text>
</comment>
<organism evidence="1 2">
    <name type="scientific">Kingella bonacorsii</name>
    <dbReference type="NCBI Taxonomy" id="2796361"/>
    <lineage>
        <taxon>Bacteria</taxon>
        <taxon>Pseudomonadati</taxon>
        <taxon>Pseudomonadota</taxon>
        <taxon>Betaproteobacteria</taxon>
        <taxon>Neisseriales</taxon>
        <taxon>Neisseriaceae</taxon>
        <taxon>Kingella</taxon>
    </lineage>
</organism>
<proteinExistence type="predicted"/>
<dbReference type="GeneID" id="84905481"/>
<evidence type="ECO:0000313" key="2">
    <source>
        <dbReference type="Proteomes" id="UP000614058"/>
    </source>
</evidence>